<dbReference type="RefSeq" id="WP_277271541.1">
    <property type="nucleotide sequence ID" value="NZ_DYXE01000015.1"/>
</dbReference>
<reference evidence="2" key="1">
    <citation type="journal article" date="2021" name="PeerJ">
        <title>Extensive microbial diversity within the chicken gut microbiome revealed by metagenomics and culture.</title>
        <authorList>
            <person name="Gilroy R."/>
            <person name="Ravi A."/>
            <person name="Getino M."/>
            <person name="Pursley I."/>
            <person name="Horton D.L."/>
            <person name="Alikhan N.F."/>
            <person name="Baker D."/>
            <person name="Gharbi K."/>
            <person name="Hall N."/>
            <person name="Watson M."/>
            <person name="Adriaenssens E.M."/>
            <person name="Foster-Nyarko E."/>
            <person name="Jarju S."/>
            <person name="Secka A."/>
            <person name="Antonio M."/>
            <person name="Oren A."/>
            <person name="Chaudhuri R.R."/>
            <person name="La Ragione R."/>
            <person name="Hildebrand F."/>
            <person name="Pallen M.J."/>
        </authorList>
    </citation>
    <scope>NUCLEOTIDE SEQUENCE</scope>
    <source>
        <strain evidence="2">USAMLcec4-12693</strain>
    </source>
</reference>
<accession>A0A9D3AIS6</accession>
<sequence>MYYEVYIDLFFAENFMMDSLLLLFAARISKRQVKKKRIFLGAAAGSLLTCLVIALPIPSAALKMILFHGFVNVFMLKAGLGVNWGRDLVYAWILLYVSGFLLGGAMMVFRPYIQSLSLFFLLAVGSYYLLLKVWELITAFSRQKGFQCTVLVSCKGRTLKLQALIDSGNSLRDAQSGKPVHIVGRQAIRGLWKDEPVTGLRYVSYHSVGRENGIMPLLELDRMKILRRRGNETETITIDRPLVAVCEEEKVTEQYDIILNLDI</sequence>
<dbReference type="Proteomes" id="UP000813420">
    <property type="component" value="Unassembled WGS sequence"/>
</dbReference>
<dbReference type="Pfam" id="PF03419">
    <property type="entry name" value="Peptidase_U4"/>
    <property type="match status" value="1"/>
</dbReference>
<evidence type="ECO:0000256" key="1">
    <source>
        <dbReference type="SAM" id="Phobius"/>
    </source>
</evidence>
<proteinExistence type="predicted"/>
<dbReference type="GO" id="GO:0006508">
    <property type="term" value="P:proteolysis"/>
    <property type="evidence" value="ECO:0007669"/>
    <property type="project" value="InterPro"/>
</dbReference>
<feature type="transmembrane region" description="Helical" evidence="1">
    <location>
        <begin position="38"/>
        <end position="58"/>
    </location>
</feature>
<protein>
    <submittedName>
        <fullName evidence="2">Sigma-E processing peptidase SpoIIGA</fullName>
    </submittedName>
</protein>
<evidence type="ECO:0000313" key="3">
    <source>
        <dbReference type="Proteomes" id="UP000813420"/>
    </source>
</evidence>
<keyword evidence="1" id="KW-0812">Transmembrane</keyword>
<keyword evidence="1" id="KW-1133">Transmembrane helix</keyword>
<feature type="transmembrane region" description="Helical" evidence="1">
    <location>
        <begin position="6"/>
        <end position="26"/>
    </location>
</feature>
<gene>
    <name evidence="2" type="ORF">K8V39_01635</name>
</gene>
<feature type="transmembrane region" description="Helical" evidence="1">
    <location>
        <begin position="89"/>
        <end position="109"/>
    </location>
</feature>
<dbReference type="EMBL" id="DYXE01000015">
    <property type="protein sequence ID" value="HJH48946.1"/>
    <property type="molecule type" value="Genomic_DNA"/>
</dbReference>
<feature type="transmembrane region" description="Helical" evidence="1">
    <location>
        <begin position="115"/>
        <end position="134"/>
    </location>
</feature>
<reference evidence="2" key="2">
    <citation type="submission" date="2021-09" db="EMBL/GenBank/DDBJ databases">
        <authorList>
            <person name="Gilroy R."/>
        </authorList>
    </citation>
    <scope>NUCLEOTIDE SEQUENCE</scope>
    <source>
        <strain evidence="2">USAMLcec4-12693</strain>
    </source>
</reference>
<dbReference type="InterPro" id="IPR005081">
    <property type="entry name" value="SpoIIGA"/>
</dbReference>
<dbReference type="GO" id="GO:0030436">
    <property type="term" value="P:asexual sporulation"/>
    <property type="evidence" value="ECO:0007669"/>
    <property type="project" value="InterPro"/>
</dbReference>
<keyword evidence="1" id="KW-0472">Membrane</keyword>
<comment type="caution">
    <text evidence="2">The sequence shown here is derived from an EMBL/GenBank/DDBJ whole genome shotgun (WGS) entry which is preliminary data.</text>
</comment>
<evidence type="ECO:0000313" key="2">
    <source>
        <dbReference type="EMBL" id="HJH48946.1"/>
    </source>
</evidence>
<dbReference type="GO" id="GO:0004190">
    <property type="term" value="F:aspartic-type endopeptidase activity"/>
    <property type="evidence" value="ECO:0007669"/>
    <property type="project" value="InterPro"/>
</dbReference>
<organism evidence="2 3">
    <name type="scientific">Merdimonas faecis</name>
    <dbReference type="NCBI Taxonomy" id="1653435"/>
    <lineage>
        <taxon>Bacteria</taxon>
        <taxon>Bacillati</taxon>
        <taxon>Bacillota</taxon>
        <taxon>Clostridia</taxon>
        <taxon>Lachnospirales</taxon>
        <taxon>Lachnospiraceae</taxon>
        <taxon>Merdimonas</taxon>
    </lineage>
</organism>
<name>A0A9D3AIS6_9FIRM</name>
<dbReference type="AlphaFoldDB" id="A0A9D3AIS6"/>
<feature type="transmembrane region" description="Helical" evidence="1">
    <location>
        <begin position="64"/>
        <end position="82"/>
    </location>
</feature>